<dbReference type="InterPro" id="IPR002139">
    <property type="entry name" value="Ribo/fructo_kinase"/>
</dbReference>
<evidence type="ECO:0000259" key="11">
    <source>
        <dbReference type="Pfam" id="PF00294"/>
    </source>
</evidence>
<proteinExistence type="inferred from homology"/>
<evidence type="ECO:0000256" key="5">
    <source>
        <dbReference type="ARBA" id="ARBA00022840"/>
    </source>
</evidence>
<comment type="caution">
    <text evidence="12">The sequence shown here is derived from an EMBL/GenBank/DDBJ whole genome shotgun (WGS) entry which is preliminary data.</text>
</comment>
<comment type="caution">
    <text evidence="9">Lacks conserved residue(s) required for the propagation of feature annotation.</text>
</comment>
<feature type="binding site" evidence="9">
    <location>
        <position position="364"/>
    </location>
    <ligand>
        <name>K(+)</name>
        <dbReference type="ChEBI" id="CHEBI:29103"/>
    </ligand>
</feature>
<name>A0A4V1RL91_9ACTN</name>
<protein>
    <recommendedName>
        <fullName evidence="9">Ribokinase</fullName>
        <shortName evidence="9">RK</shortName>
        <ecNumber evidence="9">2.7.1.15</ecNumber>
    </recommendedName>
</protein>
<dbReference type="Gene3D" id="3.40.1190.20">
    <property type="match status" value="1"/>
</dbReference>
<evidence type="ECO:0000256" key="1">
    <source>
        <dbReference type="ARBA" id="ARBA00022679"/>
    </source>
</evidence>
<evidence type="ECO:0000256" key="7">
    <source>
        <dbReference type="ARBA" id="ARBA00022958"/>
    </source>
</evidence>
<dbReference type="HAMAP" id="MF_01987">
    <property type="entry name" value="Ribokinase"/>
    <property type="match status" value="1"/>
</dbReference>
<feature type="active site" description="Proton acceptor" evidence="9">
    <location>
        <position position="329"/>
    </location>
</feature>
<dbReference type="PANTHER" id="PTHR10584">
    <property type="entry name" value="SUGAR KINASE"/>
    <property type="match status" value="1"/>
</dbReference>
<dbReference type="EMBL" id="SDWT01000001">
    <property type="protein sequence ID" value="RYB94962.1"/>
    <property type="molecule type" value="Genomic_DNA"/>
</dbReference>
<gene>
    <name evidence="9" type="primary">rbsK</name>
    <name evidence="12" type="ORF">EUA93_11765</name>
</gene>
<dbReference type="GO" id="GO:0004747">
    <property type="term" value="F:ribokinase activity"/>
    <property type="evidence" value="ECO:0007669"/>
    <property type="project" value="UniProtKB-UniRule"/>
</dbReference>
<evidence type="ECO:0000256" key="10">
    <source>
        <dbReference type="SAM" id="MobiDB-lite"/>
    </source>
</evidence>
<comment type="pathway">
    <text evidence="9">Carbohydrate metabolism; D-ribose degradation; D-ribose 5-phosphate from beta-D-ribopyranose: step 2/2.</text>
</comment>
<keyword evidence="6 9" id="KW-0460">Magnesium</keyword>
<organism evidence="12 13">
    <name type="scientific">Nocardioides oleivorans</name>
    <dbReference type="NCBI Taxonomy" id="273676"/>
    <lineage>
        <taxon>Bacteria</taxon>
        <taxon>Bacillati</taxon>
        <taxon>Actinomycetota</taxon>
        <taxon>Actinomycetes</taxon>
        <taxon>Propionibacteriales</taxon>
        <taxon>Nocardioidaceae</taxon>
        <taxon>Nocardioides</taxon>
    </lineage>
</organism>
<dbReference type="GO" id="GO:0046872">
    <property type="term" value="F:metal ion binding"/>
    <property type="evidence" value="ECO:0007669"/>
    <property type="project" value="UniProtKB-KW"/>
</dbReference>
<feature type="binding site" evidence="9">
    <location>
        <begin position="117"/>
        <end position="121"/>
    </location>
    <ligand>
        <name>substrate</name>
    </ligand>
</feature>
<keyword evidence="4 9" id="KW-0418">Kinase</keyword>
<keyword evidence="3 9" id="KW-0547">Nucleotide-binding</keyword>
<feature type="compositionally biased region" description="Basic residues" evidence="10">
    <location>
        <begin position="36"/>
        <end position="50"/>
    </location>
</feature>
<keyword evidence="1 9" id="KW-0808">Transferase</keyword>
<evidence type="ECO:0000256" key="2">
    <source>
        <dbReference type="ARBA" id="ARBA00022723"/>
    </source>
</evidence>
<keyword evidence="9" id="KW-0963">Cytoplasm</keyword>
<comment type="subunit">
    <text evidence="9">Homodimer.</text>
</comment>
<feature type="binding site" evidence="9">
    <location>
        <position position="217"/>
    </location>
    <ligand>
        <name>substrate</name>
    </ligand>
</feature>
<dbReference type="UniPathway" id="UPA00916">
    <property type="reaction ID" value="UER00889"/>
</dbReference>
<feature type="compositionally biased region" description="Basic residues" evidence="10">
    <location>
        <begin position="58"/>
        <end position="77"/>
    </location>
</feature>
<dbReference type="GO" id="GO:0005829">
    <property type="term" value="C:cytosol"/>
    <property type="evidence" value="ECO:0007669"/>
    <property type="project" value="TreeGrafter"/>
</dbReference>
<evidence type="ECO:0000256" key="4">
    <source>
        <dbReference type="ARBA" id="ARBA00022777"/>
    </source>
</evidence>
<dbReference type="PANTHER" id="PTHR10584:SF166">
    <property type="entry name" value="RIBOKINASE"/>
    <property type="match status" value="1"/>
</dbReference>
<feature type="binding site" evidence="9">
    <location>
        <position position="329"/>
    </location>
    <ligand>
        <name>substrate</name>
    </ligand>
</feature>
<comment type="catalytic activity">
    <reaction evidence="9">
        <text>D-ribose + ATP = D-ribose 5-phosphate + ADP + H(+)</text>
        <dbReference type="Rhea" id="RHEA:13697"/>
        <dbReference type="ChEBI" id="CHEBI:15378"/>
        <dbReference type="ChEBI" id="CHEBI:30616"/>
        <dbReference type="ChEBI" id="CHEBI:47013"/>
        <dbReference type="ChEBI" id="CHEBI:78346"/>
        <dbReference type="ChEBI" id="CHEBI:456216"/>
        <dbReference type="EC" id="2.7.1.15"/>
    </reaction>
</comment>
<feature type="binding site" evidence="9">
    <location>
        <position position="325"/>
    </location>
    <ligand>
        <name>K(+)</name>
        <dbReference type="ChEBI" id="CHEBI:29103"/>
    </ligand>
</feature>
<accession>A0A4V1RL91</accession>
<feature type="binding site" evidence="9">
    <location>
        <begin position="328"/>
        <end position="329"/>
    </location>
    <ligand>
        <name>ATP</name>
        <dbReference type="ChEBI" id="CHEBI:30616"/>
    </ligand>
</feature>
<dbReference type="OrthoDB" id="9775849at2"/>
<evidence type="ECO:0000256" key="3">
    <source>
        <dbReference type="ARBA" id="ARBA00022741"/>
    </source>
</evidence>
<reference evidence="12 13" key="1">
    <citation type="submission" date="2019-01" db="EMBL/GenBank/DDBJ databases">
        <title>Novel species of Nocardioides.</title>
        <authorList>
            <person name="Liu Q."/>
            <person name="Xin Y.-H."/>
        </authorList>
    </citation>
    <scope>NUCLEOTIDE SEQUENCE [LARGE SCALE GENOMIC DNA]</scope>
    <source>
        <strain evidence="12 13">CGMCC 4.6882</strain>
    </source>
</reference>
<evidence type="ECO:0000313" key="12">
    <source>
        <dbReference type="EMBL" id="RYB94962.1"/>
    </source>
</evidence>
<dbReference type="SUPFAM" id="SSF53613">
    <property type="entry name" value="Ribokinase-like"/>
    <property type="match status" value="1"/>
</dbReference>
<comment type="function">
    <text evidence="9">Catalyzes the phosphorylation of ribose at O-5 in a reaction requiring ATP and magnesium. The resulting D-ribose-5-phosphate can then be used either for sythesis of nucleotides, histidine, and tryptophan, or as a component of the pentose phosphate pathway.</text>
</comment>
<dbReference type="PRINTS" id="PR00990">
    <property type="entry name" value="RIBOKINASE"/>
</dbReference>
<dbReference type="Pfam" id="PF00294">
    <property type="entry name" value="PfkB"/>
    <property type="match status" value="1"/>
</dbReference>
<keyword evidence="13" id="KW-1185">Reference proteome</keyword>
<feature type="binding site" evidence="9">
    <location>
        <begin position="297"/>
        <end position="302"/>
    </location>
    <ligand>
        <name>ATP</name>
        <dbReference type="ChEBI" id="CHEBI:30616"/>
    </ligand>
</feature>
<feature type="binding site" evidence="9">
    <location>
        <position position="323"/>
    </location>
    <ligand>
        <name>K(+)</name>
        <dbReference type="ChEBI" id="CHEBI:29103"/>
    </ligand>
</feature>
<comment type="activity regulation">
    <text evidence="9">Activated by a monovalent cation that binds near, but not in, the active site. The most likely occupant of the site in vivo is potassium. Ion binding induces a conformational change that may alter substrate affinity.</text>
</comment>
<keyword evidence="5 9" id="KW-0067">ATP-binding</keyword>
<feature type="binding site" evidence="9">
    <location>
        <position position="262"/>
    </location>
    <ligand>
        <name>ATP</name>
        <dbReference type="ChEBI" id="CHEBI:30616"/>
    </ligand>
</feature>
<dbReference type="GO" id="GO:0005524">
    <property type="term" value="F:ATP binding"/>
    <property type="evidence" value="ECO:0007669"/>
    <property type="project" value="UniProtKB-UniRule"/>
</dbReference>
<dbReference type="InterPro" id="IPR011877">
    <property type="entry name" value="Ribokinase"/>
</dbReference>
<comment type="similarity">
    <text evidence="9">Belongs to the carbohydrate kinase PfkB family. Ribokinase subfamily.</text>
</comment>
<feature type="domain" description="Carbohydrate kinase PfkB" evidence="11">
    <location>
        <begin position="80"/>
        <end position="365"/>
    </location>
</feature>
<sequence>MRTLQRDLPQPAPGDPRPRVPHPVDGRSAPACPRPDRRRRRRACCRRRAGRPSLPVGRPRRRGARRRPRRAPSRSRRAVTDVLVIGSINADVTFRSAHFAAPGETVVAEQITHATGGKGANQAVAVARAGAAARLVGAVGEDPAGRTQVEALAAEGVDTDAITVSGVAPTGTAFVVVVSSGENSIVVGRGANATLDPERVRAEVSTTTASVLLLSSEAGEAIVDAAAGAAADAGTPRVVVNNGPWLPLAPRSLAVADPLVVNEHEARHACPEAAELSGTDLADAVRHAHGSRSVVVTHGSDGVALSGDLTRWFDAVPASVVADTTGAGDAFVGTLAAALARGTTLEQAVRLGQEAGARAVSRHGAR</sequence>
<feature type="region of interest" description="Disordered" evidence="10">
    <location>
        <begin position="1"/>
        <end position="77"/>
    </location>
</feature>
<dbReference type="Proteomes" id="UP000294071">
    <property type="component" value="Unassembled WGS sequence"/>
</dbReference>
<comment type="cofactor">
    <cofactor evidence="9">
        <name>Mg(2+)</name>
        <dbReference type="ChEBI" id="CHEBI:18420"/>
    </cofactor>
    <text evidence="9">Requires a divalent cation, most likely magnesium in vivo, as an electrophilic catalyst to aid phosphoryl group transfer. It is the chelate of the metal and the nucleotide that is the actual substrate.</text>
</comment>
<feature type="binding site" evidence="9">
    <location>
        <begin position="89"/>
        <end position="91"/>
    </location>
    <ligand>
        <name>substrate</name>
    </ligand>
</feature>
<keyword evidence="7 9" id="KW-0630">Potassium</keyword>
<feature type="binding site" evidence="9">
    <location>
        <position position="362"/>
    </location>
    <ligand>
        <name>K(+)</name>
        <dbReference type="ChEBI" id="CHEBI:29103"/>
    </ligand>
</feature>
<evidence type="ECO:0000313" key="13">
    <source>
        <dbReference type="Proteomes" id="UP000294071"/>
    </source>
</evidence>
<dbReference type="GO" id="GO:0019303">
    <property type="term" value="P:D-ribose catabolic process"/>
    <property type="evidence" value="ECO:0007669"/>
    <property type="project" value="UniProtKB-UniRule"/>
</dbReference>
<dbReference type="InterPro" id="IPR029056">
    <property type="entry name" value="Ribokinase-like"/>
</dbReference>
<evidence type="ECO:0000256" key="6">
    <source>
        <dbReference type="ARBA" id="ARBA00022842"/>
    </source>
</evidence>
<evidence type="ECO:0000256" key="8">
    <source>
        <dbReference type="ARBA" id="ARBA00023277"/>
    </source>
</evidence>
<dbReference type="AlphaFoldDB" id="A0A4V1RL91"/>
<feature type="compositionally biased region" description="Basic and acidic residues" evidence="10">
    <location>
        <begin position="16"/>
        <end position="25"/>
    </location>
</feature>
<evidence type="ECO:0000256" key="9">
    <source>
        <dbReference type="HAMAP-Rule" id="MF_01987"/>
    </source>
</evidence>
<keyword evidence="8 9" id="KW-0119">Carbohydrate metabolism</keyword>
<dbReference type="InterPro" id="IPR011611">
    <property type="entry name" value="PfkB_dom"/>
</dbReference>
<dbReference type="EC" id="2.7.1.15" evidence="9"/>
<feature type="binding site" evidence="9">
    <location>
        <position position="359"/>
    </location>
    <ligand>
        <name>K(+)</name>
        <dbReference type="ChEBI" id="CHEBI:29103"/>
    </ligand>
</feature>
<comment type="subcellular location">
    <subcellularLocation>
        <location evidence="9">Cytoplasm</location>
    </subcellularLocation>
</comment>
<keyword evidence="2 9" id="KW-0479">Metal-binding</keyword>